<evidence type="ECO:0000256" key="1">
    <source>
        <dbReference type="ARBA" id="ARBA00022630"/>
    </source>
</evidence>
<evidence type="ECO:0000313" key="4">
    <source>
        <dbReference type="EMBL" id="CCV64390.1"/>
    </source>
</evidence>
<dbReference type="InterPro" id="IPR023753">
    <property type="entry name" value="FAD/NAD-binding_dom"/>
</dbReference>
<dbReference type="AlphaFoldDB" id="U4KQ13"/>
<dbReference type="GO" id="GO:0016491">
    <property type="term" value="F:oxidoreductase activity"/>
    <property type="evidence" value="ECO:0007669"/>
    <property type="project" value="UniProtKB-KW"/>
</dbReference>
<feature type="domain" description="FAD/NAD(P)-binding" evidence="3">
    <location>
        <begin position="3"/>
        <end position="143"/>
    </location>
</feature>
<dbReference type="PRINTS" id="PR00469">
    <property type="entry name" value="PNDRDTASEII"/>
</dbReference>
<dbReference type="EMBL" id="FO681347">
    <property type="protein sequence ID" value="CCV64390.1"/>
    <property type="molecule type" value="Genomic_DNA"/>
</dbReference>
<accession>U4KQ13</accession>
<dbReference type="STRING" id="1318466.BN85408130"/>
<dbReference type="HOGENOM" id="CLU_031864_5_0_14"/>
<name>U4KQ13_ALTPJ</name>
<dbReference type="SUPFAM" id="SSF51905">
    <property type="entry name" value="FAD/NAD(P)-binding domain"/>
    <property type="match status" value="1"/>
</dbReference>
<gene>
    <name evidence="4" type="primary">trxB</name>
    <name evidence="4" type="ORF">BN85408130</name>
</gene>
<organism evidence="4 5">
    <name type="scientific">Alteracholeplasma palmae (strain ATCC 49389 / J233)</name>
    <name type="common">Acholeplasma palmae</name>
    <dbReference type="NCBI Taxonomy" id="1318466"/>
    <lineage>
        <taxon>Bacteria</taxon>
        <taxon>Bacillati</taxon>
        <taxon>Mycoplasmatota</taxon>
        <taxon>Mollicutes</taxon>
        <taxon>Acholeplasmatales</taxon>
        <taxon>Acholeplasmataceae</taxon>
        <taxon>Acholeplasma</taxon>
    </lineage>
</organism>
<keyword evidence="2" id="KW-0560">Oxidoreductase</keyword>
<protein>
    <submittedName>
        <fullName evidence="4">Thioredoxin-disulfide reductase</fullName>
    </submittedName>
</protein>
<reference evidence="4 5" key="1">
    <citation type="journal article" date="2013" name="J. Mol. Microbiol. Biotechnol.">
        <title>Analysis of the Complete Genomes of Acholeplasma brassicae , A. palmae and A. laidlawii and Their Comparison to the Obligate Parasites from ' Candidatus Phytoplasma'.</title>
        <authorList>
            <person name="Kube M."/>
            <person name="Siewert C."/>
            <person name="Migdoll A.M."/>
            <person name="Duduk B."/>
            <person name="Holz S."/>
            <person name="Rabus R."/>
            <person name="Seemuller E."/>
            <person name="Mitrovic J."/>
            <person name="Muller I."/>
            <person name="Buttner C."/>
            <person name="Reinhardt R."/>
        </authorList>
    </citation>
    <scope>NUCLEOTIDE SEQUENCE [LARGE SCALE GENOMIC DNA]</scope>
    <source>
        <strain evidence="4 5">J233</strain>
    </source>
</reference>
<evidence type="ECO:0000256" key="2">
    <source>
        <dbReference type="ARBA" id="ARBA00023002"/>
    </source>
</evidence>
<dbReference type="PRINTS" id="PR00368">
    <property type="entry name" value="FADPNR"/>
</dbReference>
<keyword evidence="5" id="KW-1185">Reference proteome</keyword>
<sequence length="309" mass="35108">MNYDVIIIGGGPAGLSAALTLGRAKRLVLVISEDLPRNRVTYETHGFLTNDSISPKEFYEKAYKDLKKYPNIVRLQNKAIDIIKDNNTFFVTTNEKKVYESKKVIIASGVKDKLPEYQSFKEYYGKSIFPCPFCDGWEHKDHQLALFLEDEHSYHYVKMISQWNNDLIVFTNGKKVLSEIEINILFENGIKVVNEKIKALHGNNGLLESIELENKKVYQRNAAFIKTSVEMNLEFADKLNLEKEKNIIKTTVEGKTSCFGVYLAGDVKLSGSYQIATAVAQGLSVAIAIHAEMVNESYKKSEEKYAYNF</sequence>
<dbReference type="Gene3D" id="3.50.50.60">
    <property type="entry name" value="FAD/NAD(P)-binding domain"/>
    <property type="match status" value="2"/>
</dbReference>
<dbReference type="InterPro" id="IPR036188">
    <property type="entry name" value="FAD/NAD-bd_sf"/>
</dbReference>
<dbReference type="OrthoDB" id="9806179at2"/>
<evidence type="ECO:0000313" key="5">
    <source>
        <dbReference type="Proteomes" id="UP000032740"/>
    </source>
</evidence>
<feature type="domain" description="FAD/NAD(P)-binding" evidence="3">
    <location>
        <begin position="175"/>
        <end position="282"/>
    </location>
</feature>
<proteinExistence type="predicted"/>
<dbReference type="InterPro" id="IPR050097">
    <property type="entry name" value="Ferredoxin-NADP_redctase_2"/>
</dbReference>
<dbReference type="KEGG" id="apal:BN85408130"/>
<evidence type="ECO:0000259" key="3">
    <source>
        <dbReference type="Pfam" id="PF07992"/>
    </source>
</evidence>
<dbReference type="RefSeq" id="WP_026659366.1">
    <property type="nucleotide sequence ID" value="NC_022538.1"/>
</dbReference>
<dbReference type="Pfam" id="PF07992">
    <property type="entry name" value="Pyr_redox_2"/>
    <property type="match status" value="2"/>
</dbReference>
<dbReference type="Proteomes" id="UP000032740">
    <property type="component" value="Chromosome"/>
</dbReference>
<dbReference type="PANTHER" id="PTHR48105">
    <property type="entry name" value="THIOREDOXIN REDUCTASE 1-RELATED-RELATED"/>
    <property type="match status" value="1"/>
</dbReference>
<keyword evidence="1" id="KW-0285">Flavoprotein</keyword>